<reference evidence="1 2" key="1">
    <citation type="journal article" date="2012" name="J. Bacteriol.">
        <title>Complete genome sequence of strain 1860, a crenarchaeon of the genus pyrobaculum able to grow with various electron acceptors.</title>
        <authorList>
            <person name="Mardanov A.V."/>
            <person name="Gumerov V.M."/>
            <person name="Slobodkina G.B."/>
            <person name="Beletsky A.V."/>
            <person name="Bonch-Osmolovskaya E.A."/>
            <person name="Ravin N.V."/>
            <person name="Skryabin K.G."/>
        </authorList>
    </citation>
    <scope>NUCLEOTIDE SEQUENCE [LARGE SCALE GENOMIC DNA]</scope>
    <source>
        <strain evidence="1 2">1860</strain>
    </source>
</reference>
<dbReference type="OrthoDB" id="28139at2157"/>
<dbReference type="BioCyc" id="PSP1104324:GJSN-1233-MONOMER"/>
<dbReference type="AlphaFoldDB" id="G7VDA5"/>
<proteinExistence type="predicted"/>
<organism evidence="1 2">
    <name type="scientific">Pyrobaculum ferrireducens</name>
    <dbReference type="NCBI Taxonomy" id="1104324"/>
    <lineage>
        <taxon>Archaea</taxon>
        <taxon>Thermoproteota</taxon>
        <taxon>Thermoprotei</taxon>
        <taxon>Thermoproteales</taxon>
        <taxon>Thermoproteaceae</taxon>
        <taxon>Pyrobaculum</taxon>
    </lineage>
</organism>
<dbReference type="KEGG" id="pyr:P186_1261"/>
<dbReference type="InterPro" id="IPR029026">
    <property type="entry name" value="tRNA_m1G_MTases_N"/>
</dbReference>
<dbReference type="RefSeq" id="WP_014288518.1">
    <property type="nucleotide sequence ID" value="NC_016645.1"/>
</dbReference>
<accession>G7VDA5</accession>
<evidence type="ECO:0000313" key="1">
    <source>
        <dbReference type="EMBL" id="AET32690.1"/>
    </source>
</evidence>
<dbReference type="HOGENOM" id="CLU_1656948_0_0_2"/>
<dbReference type="EMBL" id="CP003098">
    <property type="protein sequence ID" value="AET32690.1"/>
    <property type="molecule type" value="Genomic_DNA"/>
</dbReference>
<gene>
    <name evidence="1" type="ORF">P186_1261</name>
</gene>
<dbReference type="STRING" id="1104324.P186_1261"/>
<dbReference type="GeneID" id="11595516"/>
<dbReference type="Gene3D" id="3.40.1280.10">
    <property type="match status" value="1"/>
</dbReference>
<dbReference type="eggNOG" id="arCOG01240">
    <property type="taxonomic scope" value="Archaea"/>
</dbReference>
<protein>
    <submittedName>
        <fullName evidence="1">Uncharacterized protein</fullName>
    </submittedName>
</protein>
<evidence type="ECO:0000313" key="2">
    <source>
        <dbReference type="Proteomes" id="UP000005867"/>
    </source>
</evidence>
<dbReference type="SUPFAM" id="SSF75217">
    <property type="entry name" value="alpha/beta knot"/>
    <property type="match status" value="1"/>
</dbReference>
<sequence length="159" mass="17356">MRRFLITTSTSKFQAEPHLHAKILVAALLVSNGVRKDAEAVFYLRDVDKAVKIVGERVKRLFPDEESAIGFLKKAFSQGRQEGVVVKKGSRDLTAGVVVGPSQVTSCLPKPPYTYVIELEAAGIKPDCGLNIGALPPHHQVVVVNITTDRLLRGMQIVI</sequence>
<dbReference type="Proteomes" id="UP000005867">
    <property type="component" value="Chromosome"/>
</dbReference>
<name>G7VDA5_9CREN</name>
<dbReference type="InterPro" id="IPR029028">
    <property type="entry name" value="Alpha/beta_knot_MTases"/>
</dbReference>
<keyword evidence="2" id="KW-1185">Reference proteome</keyword>